<dbReference type="AlphaFoldDB" id="L8JCK0"/>
<protein>
    <submittedName>
        <fullName evidence="2">Uncharacterized protein</fullName>
    </submittedName>
</protein>
<dbReference type="Proteomes" id="UP000011134">
    <property type="component" value="Unassembled WGS sequence"/>
</dbReference>
<evidence type="ECO:0000313" key="3">
    <source>
        <dbReference type="Proteomes" id="UP000011134"/>
    </source>
</evidence>
<evidence type="ECO:0000256" key="1">
    <source>
        <dbReference type="SAM" id="Phobius"/>
    </source>
</evidence>
<keyword evidence="1" id="KW-0472">Membrane</keyword>
<sequence length="92" mass="10105">MKNFVASVVALIVGFFTLTLAAVMGLFVSIAALIARPFIKKKMTAAYEEAVRQQGQPFSQSMNGTVIDGEYDDITDRVKQSHSRQFCNASNL</sequence>
<keyword evidence="1" id="KW-0812">Transmembrane</keyword>
<dbReference type="EMBL" id="AMZO01000013">
    <property type="protein sequence ID" value="ELR66018.1"/>
    <property type="molecule type" value="Genomic_DNA"/>
</dbReference>
<accession>L8JCK0</accession>
<proteinExistence type="predicted"/>
<comment type="caution">
    <text evidence="2">The sequence shown here is derived from an EMBL/GenBank/DDBJ whole genome shotgun (WGS) entry which is preliminary data.</text>
</comment>
<evidence type="ECO:0000313" key="2">
    <source>
        <dbReference type="EMBL" id="ELR66018.1"/>
    </source>
</evidence>
<dbReference type="RefSeq" id="WP_007465044.1">
    <property type="nucleotide sequence ID" value="NZ_AMZO01000013.1"/>
</dbReference>
<name>L8JCK0_9GAMM</name>
<dbReference type="OrthoDB" id="5901727at2"/>
<keyword evidence="1" id="KW-1133">Transmembrane helix</keyword>
<reference evidence="2 3" key="1">
    <citation type="submission" date="2012-12" db="EMBL/GenBank/DDBJ databases">
        <title>Genome Assembly of Photobacterium sp. AK15.</title>
        <authorList>
            <person name="Khatri I."/>
            <person name="Vaidya B."/>
            <person name="Srinivas T.N.R."/>
            <person name="Subramanian S."/>
            <person name="Pinnaka A."/>
        </authorList>
    </citation>
    <scope>NUCLEOTIDE SEQUENCE [LARGE SCALE GENOMIC DNA]</scope>
    <source>
        <strain evidence="2 3">AK15</strain>
    </source>
</reference>
<feature type="transmembrane region" description="Helical" evidence="1">
    <location>
        <begin position="6"/>
        <end position="34"/>
    </location>
</feature>
<dbReference type="PATRIC" id="fig|1056511.3.peg.1949"/>
<keyword evidence="3" id="KW-1185">Reference proteome</keyword>
<organism evidence="2 3">
    <name type="scientific">Photobacterium marinum</name>
    <dbReference type="NCBI Taxonomy" id="1056511"/>
    <lineage>
        <taxon>Bacteria</taxon>
        <taxon>Pseudomonadati</taxon>
        <taxon>Pseudomonadota</taxon>
        <taxon>Gammaproteobacteria</taxon>
        <taxon>Vibrionales</taxon>
        <taxon>Vibrionaceae</taxon>
        <taxon>Photobacterium</taxon>
    </lineage>
</organism>
<gene>
    <name evidence="2" type="ORF">C942_00460</name>
</gene>